<evidence type="ECO:0000313" key="5">
    <source>
        <dbReference type="EMBL" id="MFC2994296.1"/>
    </source>
</evidence>
<accession>A0A371YT38</accession>
<evidence type="ECO:0000256" key="3">
    <source>
        <dbReference type="ARBA" id="ARBA00023163"/>
    </source>
</evidence>
<evidence type="ECO:0000256" key="2">
    <source>
        <dbReference type="ARBA" id="ARBA00023125"/>
    </source>
</evidence>
<feature type="domain" description="HTH araC/xylS-type" evidence="4">
    <location>
        <begin position="232"/>
        <end position="330"/>
    </location>
</feature>
<reference evidence="5" key="1">
    <citation type="journal article" date="2014" name="Int. J. Syst. Evol. Microbiol.">
        <title>Complete genome of a new Firmicutes species belonging to the dominant human colonic microbiota ('Ruminococcus bicirculans') reveals two chromosomes and a selective capacity to utilize plant glucans.</title>
        <authorList>
            <consortium name="NISC Comparative Sequencing Program"/>
            <person name="Wegmann U."/>
            <person name="Louis P."/>
            <person name="Goesmann A."/>
            <person name="Henrissat B."/>
            <person name="Duncan S.H."/>
            <person name="Flint H.J."/>
        </authorList>
    </citation>
    <scope>NUCLEOTIDE SEQUENCE</scope>
    <source>
        <strain evidence="5">KCTC 62575</strain>
    </source>
</reference>
<dbReference type="SUPFAM" id="SSF46689">
    <property type="entry name" value="Homeodomain-like"/>
    <property type="match status" value="1"/>
</dbReference>
<dbReference type="SMART" id="SM00342">
    <property type="entry name" value="HTH_ARAC"/>
    <property type="match status" value="1"/>
</dbReference>
<dbReference type="AlphaFoldDB" id="A0A371YT38"/>
<dbReference type="Pfam" id="PF12833">
    <property type="entry name" value="HTH_18"/>
    <property type="match status" value="1"/>
</dbReference>
<dbReference type="Proteomes" id="UP001595455">
    <property type="component" value="Unassembled WGS sequence"/>
</dbReference>
<dbReference type="InterPro" id="IPR009057">
    <property type="entry name" value="Homeodomain-like_sf"/>
</dbReference>
<reference evidence="5" key="4">
    <citation type="submission" date="2024-09" db="EMBL/GenBank/DDBJ databases">
        <authorList>
            <person name="Sun Q."/>
            <person name="Mori K."/>
        </authorList>
    </citation>
    <scope>NUCLEOTIDE SEQUENCE</scope>
    <source>
        <strain evidence="5">KCTC 62575</strain>
    </source>
</reference>
<gene>
    <name evidence="5" type="ORF">ACFODO_03215</name>
    <name evidence="6" type="ORF">C9E89_005075</name>
</gene>
<keyword evidence="8" id="KW-1185">Reference proteome</keyword>
<name>A0A371YT38_9GAMM</name>
<dbReference type="EMBL" id="PYIX02000005">
    <property type="protein sequence ID" value="RFC84622.1"/>
    <property type="molecule type" value="Genomic_DNA"/>
</dbReference>
<reference evidence="6 7" key="2">
    <citation type="submission" date="2018-08" db="EMBL/GenBank/DDBJ databases">
        <title>The draft genome of Acinetobacter sichuanensis strain WCHAc060041.</title>
        <authorList>
            <person name="Qin J."/>
            <person name="Feng Y."/>
            <person name="Zong Z."/>
        </authorList>
    </citation>
    <scope>NUCLEOTIDE SEQUENCE [LARGE SCALE GENOMIC DNA]</scope>
    <source>
        <strain evidence="6 7">WCHAc060041</strain>
    </source>
</reference>
<organism evidence="6 7">
    <name type="scientific">Acinetobacter sichuanensis</name>
    <dbReference type="NCBI Taxonomy" id="2136183"/>
    <lineage>
        <taxon>Bacteria</taxon>
        <taxon>Pseudomonadati</taxon>
        <taxon>Pseudomonadota</taxon>
        <taxon>Gammaproteobacteria</taxon>
        <taxon>Moraxellales</taxon>
        <taxon>Moraxellaceae</taxon>
        <taxon>Acinetobacter</taxon>
    </lineage>
</organism>
<evidence type="ECO:0000313" key="8">
    <source>
        <dbReference type="Proteomes" id="UP001595455"/>
    </source>
</evidence>
<dbReference type="GO" id="GO:0000976">
    <property type="term" value="F:transcription cis-regulatory region binding"/>
    <property type="evidence" value="ECO:0007669"/>
    <property type="project" value="TreeGrafter"/>
</dbReference>
<dbReference type="Pfam" id="PF12625">
    <property type="entry name" value="Arabinose_bd"/>
    <property type="match status" value="1"/>
</dbReference>
<dbReference type="PANTHER" id="PTHR47894:SF1">
    <property type="entry name" value="HTH-TYPE TRANSCRIPTIONAL REGULATOR VQSM"/>
    <property type="match status" value="1"/>
</dbReference>
<dbReference type="PROSITE" id="PS01124">
    <property type="entry name" value="HTH_ARAC_FAMILY_2"/>
    <property type="match status" value="1"/>
</dbReference>
<dbReference type="InterPro" id="IPR032687">
    <property type="entry name" value="AraC-type_N"/>
</dbReference>
<dbReference type="RefSeq" id="WP_107007202.1">
    <property type="nucleotide sequence ID" value="NZ_JBHRSF010000006.1"/>
</dbReference>
<protein>
    <submittedName>
        <fullName evidence="5 6">AraC family transcriptional regulator</fullName>
    </submittedName>
</protein>
<evidence type="ECO:0000256" key="1">
    <source>
        <dbReference type="ARBA" id="ARBA00023015"/>
    </source>
</evidence>
<dbReference type="GO" id="GO:0003700">
    <property type="term" value="F:DNA-binding transcription factor activity"/>
    <property type="evidence" value="ECO:0007669"/>
    <property type="project" value="InterPro"/>
</dbReference>
<reference evidence="8" key="3">
    <citation type="journal article" date="2019" name="Int. J. Syst. Evol. Microbiol.">
        <title>The Global Catalogue of Microorganisms (GCM) 10K type strain sequencing project: providing services to taxonomists for standard genome sequencing and annotation.</title>
        <authorList>
            <consortium name="The Broad Institute Genomics Platform"/>
            <consortium name="The Broad Institute Genome Sequencing Center for Infectious Disease"/>
            <person name="Wu L."/>
            <person name="Ma J."/>
        </authorList>
    </citation>
    <scope>NUCLEOTIDE SEQUENCE [LARGE SCALE GENOMIC DNA]</scope>
    <source>
        <strain evidence="8">KCTC 62575</strain>
    </source>
</reference>
<dbReference type="PANTHER" id="PTHR47894">
    <property type="entry name" value="HTH-TYPE TRANSCRIPTIONAL REGULATOR GADX"/>
    <property type="match status" value="1"/>
</dbReference>
<evidence type="ECO:0000313" key="7">
    <source>
        <dbReference type="Proteomes" id="UP000240957"/>
    </source>
</evidence>
<dbReference type="OrthoDB" id="6506763at2"/>
<proteinExistence type="predicted"/>
<keyword evidence="2" id="KW-0238">DNA-binding</keyword>
<dbReference type="GO" id="GO:0005829">
    <property type="term" value="C:cytosol"/>
    <property type="evidence" value="ECO:0007669"/>
    <property type="project" value="TreeGrafter"/>
</dbReference>
<comment type="caution">
    <text evidence="6">The sequence shown here is derived from an EMBL/GenBank/DDBJ whole genome shotgun (WGS) entry which is preliminary data.</text>
</comment>
<dbReference type="InterPro" id="IPR018060">
    <property type="entry name" value="HTH_AraC"/>
</dbReference>
<keyword evidence="3" id="KW-0804">Transcription</keyword>
<dbReference type="EMBL" id="JBHRSF010000006">
    <property type="protein sequence ID" value="MFC2994296.1"/>
    <property type="molecule type" value="Genomic_DNA"/>
</dbReference>
<keyword evidence="1" id="KW-0805">Transcription regulation</keyword>
<dbReference type="Proteomes" id="UP000240957">
    <property type="component" value="Unassembled WGS sequence"/>
</dbReference>
<dbReference type="Gene3D" id="1.10.10.60">
    <property type="entry name" value="Homeodomain-like"/>
    <property type="match status" value="1"/>
</dbReference>
<sequence>MLQTKDYSGTVYGGLGQLLYVYAQAKNLDISEKLKSVQNRERFEFQIWRELLDEINQQVHSPALGLEIAEYVQPKHLGIIAYITQSCDTLGEALTRYYDFHRLIYDGGPLKVEVQNESVSIRWEVLPVQLTTQITDEIALALLVRFLRLYIQLEYIQIEQVNFIQPAPKNTRIYQEFFNAPIQFSQPKVELLLPLKLFSAPCKSPDSTLHQIMMQQAKELLNKLPDGTQLDERLQQSILKGLQKNNYQIETIATQLKMSVRQLQRHLQQQNTTYQERVQEIRQLLATQYLQDPHLSLHEIAILLSYSEQSAFQRAFKLWSGLTPHQWRKNQGEKTK</sequence>
<evidence type="ECO:0000313" key="6">
    <source>
        <dbReference type="EMBL" id="RFC84622.1"/>
    </source>
</evidence>
<evidence type="ECO:0000259" key="4">
    <source>
        <dbReference type="PROSITE" id="PS01124"/>
    </source>
</evidence>